<keyword evidence="4" id="KW-1185">Reference proteome</keyword>
<gene>
    <name evidence="3" type="ORF">FIBSPDRAFT_911303</name>
</gene>
<dbReference type="CDD" id="cd17716">
    <property type="entry name" value="BRCT_microcephalin_rpt1"/>
    <property type="match status" value="1"/>
</dbReference>
<feature type="compositionally biased region" description="Basic and acidic residues" evidence="1">
    <location>
        <begin position="146"/>
        <end position="157"/>
    </location>
</feature>
<proteinExistence type="predicted"/>
<dbReference type="PROSITE" id="PS50172">
    <property type="entry name" value="BRCT"/>
    <property type="match status" value="1"/>
</dbReference>
<name>A0A166I9L7_9AGAM</name>
<evidence type="ECO:0000259" key="2">
    <source>
        <dbReference type="PROSITE" id="PS50172"/>
    </source>
</evidence>
<dbReference type="SUPFAM" id="SSF52113">
    <property type="entry name" value="BRCT domain"/>
    <property type="match status" value="1"/>
</dbReference>
<feature type="compositionally biased region" description="Basic and acidic residues" evidence="1">
    <location>
        <begin position="77"/>
        <end position="94"/>
    </location>
</feature>
<feature type="compositionally biased region" description="Low complexity" evidence="1">
    <location>
        <begin position="344"/>
        <end position="359"/>
    </location>
</feature>
<evidence type="ECO:0000313" key="3">
    <source>
        <dbReference type="EMBL" id="KZP19590.1"/>
    </source>
</evidence>
<feature type="region of interest" description="Disordered" evidence="1">
    <location>
        <begin position="320"/>
        <end position="367"/>
    </location>
</feature>
<dbReference type="InterPro" id="IPR036420">
    <property type="entry name" value="BRCT_dom_sf"/>
</dbReference>
<dbReference type="Pfam" id="PF00533">
    <property type="entry name" value="BRCT"/>
    <property type="match status" value="1"/>
</dbReference>
<evidence type="ECO:0000313" key="4">
    <source>
        <dbReference type="Proteomes" id="UP000076532"/>
    </source>
</evidence>
<dbReference type="STRING" id="436010.A0A166I9L7"/>
<feature type="domain" description="BRCT" evidence="2">
    <location>
        <begin position="210"/>
        <end position="304"/>
    </location>
</feature>
<protein>
    <recommendedName>
        <fullName evidence="2">BRCT domain-containing protein</fullName>
    </recommendedName>
</protein>
<dbReference type="AlphaFoldDB" id="A0A166I9L7"/>
<reference evidence="3 4" key="1">
    <citation type="journal article" date="2016" name="Mol. Biol. Evol.">
        <title>Comparative Genomics of Early-Diverging Mushroom-Forming Fungi Provides Insights into the Origins of Lignocellulose Decay Capabilities.</title>
        <authorList>
            <person name="Nagy L.G."/>
            <person name="Riley R."/>
            <person name="Tritt A."/>
            <person name="Adam C."/>
            <person name="Daum C."/>
            <person name="Floudas D."/>
            <person name="Sun H."/>
            <person name="Yadav J.S."/>
            <person name="Pangilinan J."/>
            <person name="Larsson K.H."/>
            <person name="Matsuura K."/>
            <person name="Barry K."/>
            <person name="Labutti K."/>
            <person name="Kuo R."/>
            <person name="Ohm R.A."/>
            <person name="Bhattacharya S.S."/>
            <person name="Shirouzu T."/>
            <person name="Yoshinaga Y."/>
            <person name="Martin F.M."/>
            <person name="Grigoriev I.V."/>
            <person name="Hibbett D.S."/>
        </authorList>
    </citation>
    <scope>NUCLEOTIDE SEQUENCE [LARGE SCALE GENOMIC DNA]</scope>
    <source>
        <strain evidence="3 4">CBS 109695</strain>
    </source>
</reference>
<accession>A0A166I9L7</accession>
<dbReference type="Proteomes" id="UP000076532">
    <property type="component" value="Unassembled WGS sequence"/>
</dbReference>
<dbReference type="EMBL" id="KV417562">
    <property type="protein sequence ID" value="KZP19590.1"/>
    <property type="molecule type" value="Genomic_DNA"/>
</dbReference>
<evidence type="ECO:0000256" key="1">
    <source>
        <dbReference type="SAM" id="MobiDB-lite"/>
    </source>
</evidence>
<dbReference type="OrthoDB" id="2384350at2759"/>
<feature type="compositionally biased region" description="Basic residues" evidence="1">
    <location>
        <begin position="1"/>
        <end position="11"/>
    </location>
</feature>
<dbReference type="Gene3D" id="3.40.50.10190">
    <property type="entry name" value="BRCT domain"/>
    <property type="match status" value="1"/>
</dbReference>
<feature type="compositionally biased region" description="Acidic residues" evidence="1">
    <location>
        <begin position="329"/>
        <end position="338"/>
    </location>
</feature>
<sequence>MGHGLVKKVSKRTSLPSVMASPVKGGGADRSAMAEGSDPDPGELTDSNVPRENDGDVSMQSAGDLSVVMKDVENEDESLRVQEKEREKPRDAWKSHASTRASMASHSLTQSLSGVPRTPPKGSMGPPRTPVRAVSATYPSTSLTSKDQHQREVRADATAETSKTAPSALGRVRRGEDGHVGASRSARIHAQEKDAVVVSGETGGKAITPGALSVLKDCIIFVDVRTDGGDDAGGLFVDMLRGMGARILTRVGPSCTHIVYKNGLMSTLTRYRMLKDHKPTVIGIGWVVECVEQRAKVDETAFAVDLDGVNVAGTNKRRRSMLPKLIQDEGPEPTESQEGESSRADASSDMSDADTSMRSLDGDDLTPLEKARRRRLLLMRGRA</sequence>
<organism evidence="3 4">
    <name type="scientific">Athelia psychrophila</name>
    <dbReference type="NCBI Taxonomy" id="1759441"/>
    <lineage>
        <taxon>Eukaryota</taxon>
        <taxon>Fungi</taxon>
        <taxon>Dikarya</taxon>
        <taxon>Basidiomycota</taxon>
        <taxon>Agaricomycotina</taxon>
        <taxon>Agaricomycetes</taxon>
        <taxon>Agaricomycetidae</taxon>
        <taxon>Atheliales</taxon>
        <taxon>Atheliaceae</taxon>
        <taxon>Athelia</taxon>
    </lineage>
</organism>
<feature type="region of interest" description="Disordered" evidence="1">
    <location>
        <begin position="1"/>
        <end position="188"/>
    </location>
</feature>
<dbReference type="InterPro" id="IPR001357">
    <property type="entry name" value="BRCT_dom"/>
</dbReference>
<feature type="compositionally biased region" description="Polar residues" evidence="1">
    <location>
        <begin position="96"/>
        <end position="113"/>
    </location>
</feature>